<evidence type="ECO:0008006" key="4">
    <source>
        <dbReference type="Google" id="ProtNLM"/>
    </source>
</evidence>
<protein>
    <recommendedName>
        <fullName evidence="4">Dolichyl-diphosphooligosaccharide--protein glycosyltransferase subunit 4</fullName>
    </recommendedName>
</protein>
<keyword evidence="1" id="KW-0812">Transmembrane</keyword>
<sequence>MIMDVQLAIFANLLVVLCHYMAINSPKK</sequence>
<evidence type="ECO:0000313" key="3">
    <source>
        <dbReference type="Proteomes" id="UP000295264"/>
    </source>
</evidence>
<dbReference type="EMBL" id="QWLN02004155">
    <property type="protein sequence ID" value="TEA39450.1"/>
    <property type="molecule type" value="Genomic_DNA"/>
</dbReference>
<dbReference type="Proteomes" id="UP000295264">
    <property type="component" value="Unassembled WGS sequence"/>
</dbReference>
<keyword evidence="3" id="KW-1185">Reference proteome</keyword>
<accession>A0A484GVT5</accession>
<proteinExistence type="predicted"/>
<reference evidence="2 3" key="1">
    <citation type="journal article" date="2018" name="Genomics">
        <title>Molecular footprints of inshore aquatic adaptation in Indo-Pacific humpback dolphin (Sousa chinensis).</title>
        <authorList>
            <person name="Ming Y."/>
            <person name="Jian J."/>
            <person name="Yu F."/>
            <person name="Yu X."/>
            <person name="Wang J."/>
            <person name="Liu W."/>
        </authorList>
    </citation>
    <scope>NUCLEOTIDE SEQUENCE [LARGE SCALE GENOMIC DNA]</scope>
    <source>
        <strain evidence="2">MY-2018</strain>
        <tissue evidence="2">Skin</tissue>
    </source>
</reference>
<evidence type="ECO:0000313" key="2">
    <source>
        <dbReference type="EMBL" id="TEA39450.1"/>
    </source>
</evidence>
<evidence type="ECO:0000256" key="1">
    <source>
        <dbReference type="SAM" id="Phobius"/>
    </source>
</evidence>
<organism evidence="2 3">
    <name type="scientific">Sousa chinensis</name>
    <name type="common">Indo-pacific humpbacked dolphin</name>
    <name type="synonym">Steno chinensis</name>
    <dbReference type="NCBI Taxonomy" id="103600"/>
    <lineage>
        <taxon>Eukaryota</taxon>
        <taxon>Metazoa</taxon>
        <taxon>Chordata</taxon>
        <taxon>Craniata</taxon>
        <taxon>Vertebrata</taxon>
        <taxon>Euteleostomi</taxon>
        <taxon>Mammalia</taxon>
        <taxon>Eutheria</taxon>
        <taxon>Laurasiatheria</taxon>
        <taxon>Artiodactyla</taxon>
        <taxon>Whippomorpha</taxon>
        <taxon>Cetacea</taxon>
        <taxon>Odontoceti</taxon>
        <taxon>Delphinidae</taxon>
        <taxon>Sousa</taxon>
    </lineage>
</organism>
<dbReference type="AlphaFoldDB" id="A0A484GVT5"/>
<comment type="caution">
    <text evidence="2">The sequence shown here is derived from an EMBL/GenBank/DDBJ whole genome shotgun (WGS) entry which is preliminary data.</text>
</comment>
<feature type="transmembrane region" description="Helical" evidence="1">
    <location>
        <begin position="6"/>
        <end position="23"/>
    </location>
</feature>
<keyword evidence="1" id="KW-1133">Transmembrane helix</keyword>
<gene>
    <name evidence="2" type="ORF">DBR06_SOUSAS2110232</name>
</gene>
<keyword evidence="1" id="KW-0472">Membrane</keyword>
<name>A0A484GVT5_SOUCH</name>